<organism evidence="3 4">
    <name type="scientific">Plakobranchus ocellatus</name>
    <dbReference type="NCBI Taxonomy" id="259542"/>
    <lineage>
        <taxon>Eukaryota</taxon>
        <taxon>Metazoa</taxon>
        <taxon>Spiralia</taxon>
        <taxon>Lophotrochozoa</taxon>
        <taxon>Mollusca</taxon>
        <taxon>Gastropoda</taxon>
        <taxon>Heterobranchia</taxon>
        <taxon>Euthyneura</taxon>
        <taxon>Panpulmonata</taxon>
        <taxon>Sacoglossa</taxon>
        <taxon>Placobranchoidea</taxon>
        <taxon>Plakobranchidae</taxon>
        <taxon>Plakobranchus</taxon>
    </lineage>
</organism>
<dbReference type="GO" id="GO:0005506">
    <property type="term" value="F:iron ion binding"/>
    <property type="evidence" value="ECO:0007669"/>
    <property type="project" value="InterPro"/>
</dbReference>
<dbReference type="GO" id="GO:0016491">
    <property type="term" value="F:oxidoreductase activity"/>
    <property type="evidence" value="ECO:0007669"/>
    <property type="project" value="InterPro"/>
</dbReference>
<dbReference type="InterPro" id="IPR046867">
    <property type="entry name" value="AldOxase/xan_DH_MoCoBD2"/>
</dbReference>
<dbReference type="Pfam" id="PF20256">
    <property type="entry name" value="MoCoBD_2"/>
    <property type="match status" value="1"/>
</dbReference>
<dbReference type="SUPFAM" id="SSF56003">
    <property type="entry name" value="Molybdenum cofactor-binding domain"/>
    <property type="match status" value="1"/>
</dbReference>
<dbReference type="Gene3D" id="3.30.365.10">
    <property type="entry name" value="Aldehyde oxidase/xanthine dehydrogenase, molybdopterin binding domain"/>
    <property type="match status" value="1"/>
</dbReference>
<proteinExistence type="predicted"/>
<gene>
    <name evidence="3" type="ORF">PoB_005975300</name>
</gene>
<protein>
    <submittedName>
        <fullName evidence="3">Xanthine dehydrogenase</fullName>
    </submittedName>
</protein>
<feature type="domain" description="Aldehyde oxidase/xanthine dehydrogenase second molybdopterin binding" evidence="2">
    <location>
        <begin position="242"/>
        <end position="380"/>
    </location>
</feature>
<dbReference type="PANTHER" id="PTHR11908">
    <property type="entry name" value="XANTHINE DEHYDROGENASE"/>
    <property type="match status" value="1"/>
</dbReference>
<evidence type="ECO:0000313" key="4">
    <source>
        <dbReference type="Proteomes" id="UP000735302"/>
    </source>
</evidence>
<reference evidence="3 4" key="1">
    <citation type="journal article" date="2021" name="Elife">
        <title>Chloroplast acquisition without the gene transfer in kleptoplastic sea slugs, Plakobranchus ocellatus.</title>
        <authorList>
            <person name="Maeda T."/>
            <person name="Takahashi S."/>
            <person name="Yoshida T."/>
            <person name="Shimamura S."/>
            <person name="Takaki Y."/>
            <person name="Nagai Y."/>
            <person name="Toyoda A."/>
            <person name="Suzuki Y."/>
            <person name="Arimoto A."/>
            <person name="Ishii H."/>
            <person name="Satoh N."/>
            <person name="Nishiyama T."/>
            <person name="Hasebe M."/>
            <person name="Maruyama T."/>
            <person name="Minagawa J."/>
            <person name="Obokata J."/>
            <person name="Shigenobu S."/>
        </authorList>
    </citation>
    <scope>NUCLEOTIDE SEQUENCE [LARGE SCALE GENOMIC DNA]</scope>
</reference>
<dbReference type="EMBL" id="BLXT01006765">
    <property type="protein sequence ID" value="GFO33248.1"/>
    <property type="molecule type" value="Genomic_DNA"/>
</dbReference>
<sequence>MSSFDASTSTSALLNAQTAILATFSSAKQNVRKLRSLEEDVSAFSDTKDVRAFSNPEQEDVGTFSGRKDIRAFSNPEQDVTAFSDAEQDVGTFSGRKDIRAFSNPEQDVTAFSNPEQDVTAFSDADGTKDIRAFSNPEQDVTAFSDAEQDVTAFSNPEQAVTAFSNPEQDVTAFSNPEQDVTAFSDAEQDVTAFSDAEQDVTAFSDADQDVTAFSDAEQDVTAFSDADQDVTAFSNPEQDSAMMACEKLNTQLQPFREKLPKADWTTLVMAALDGNADLSAEATHHYNNPQANLYATYMAGVVETEVDVLTGESQISRVDLLGDFGASINPTIDIGQIEGAFVMGLGAYLTEDIFYSKDTGKMLNDGTWEYKPPSTKDIPIDWRIHFLPDTPNPVGILSSKAAGEPPIGLAMAALLSIKKAVESVREDLTGEKLFLPVVAPFTVEKVFLGTGIQTSHLVADNIDGDF</sequence>
<comment type="caution">
    <text evidence="3">The sequence shown here is derived from an EMBL/GenBank/DDBJ whole genome shotgun (WGS) entry which is preliminary data.</text>
</comment>
<accession>A0AAV4CM34</accession>
<name>A0AAV4CM34_9GAST</name>
<dbReference type="PANTHER" id="PTHR11908:SF132">
    <property type="entry name" value="ALDEHYDE OXIDASE 1-RELATED"/>
    <property type="match status" value="1"/>
</dbReference>
<keyword evidence="4" id="KW-1185">Reference proteome</keyword>
<evidence type="ECO:0000313" key="3">
    <source>
        <dbReference type="EMBL" id="GFO33248.1"/>
    </source>
</evidence>
<evidence type="ECO:0000256" key="1">
    <source>
        <dbReference type="ARBA" id="ARBA00022505"/>
    </source>
</evidence>
<dbReference type="InterPro" id="IPR037165">
    <property type="entry name" value="AldOxase/xan_DH_Mopterin-bd_sf"/>
</dbReference>
<evidence type="ECO:0000259" key="2">
    <source>
        <dbReference type="Pfam" id="PF20256"/>
    </source>
</evidence>
<dbReference type="Proteomes" id="UP000735302">
    <property type="component" value="Unassembled WGS sequence"/>
</dbReference>
<dbReference type="InterPro" id="IPR016208">
    <property type="entry name" value="Ald_Oxase/xanthine_DH-like"/>
</dbReference>
<dbReference type="AlphaFoldDB" id="A0AAV4CM34"/>
<keyword evidence="1" id="KW-0500">Molybdenum</keyword>